<dbReference type="Gene3D" id="3.30.470.20">
    <property type="entry name" value="ATP-grasp fold, B domain"/>
    <property type="match status" value="1"/>
</dbReference>
<sequence>MLHSLSCFWLVSIQKLLEHSPCVCFHEEVLAGGPGLFNSHGFQVQQQQQRSLSLHEYLSMELLQEAGISVPHGLVAKTPEEAYKIAKEIGIILKRTYIWHSYFLPPALWEGSSHSLTSVAGMD</sequence>
<dbReference type="InParanoid" id="A0A674HSM6"/>
<organism evidence="2 3">
    <name type="scientific">Terrapene triunguis</name>
    <name type="common">Three-toed box turtle</name>
    <dbReference type="NCBI Taxonomy" id="2587831"/>
    <lineage>
        <taxon>Eukaryota</taxon>
        <taxon>Metazoa</taxon>
        <taxon>Chordata</taxon>
        <taxon>Craniata</taxon>
        <taxon>Vertebrata</taxon>
        <taxon>Euteleostomi</taxon>
        <taxon>Archelosauria</taxon>
        <taxon>Testudinata</taxon>
        <taxon>Testudines</taxon>
        <taxon>Cryptodira</taxon>
        <taxon>Durocryptodira</taxon>
        <taxon>Testudinoidea</taxon>
        <taxon>Emydidae</taxon>
        <taxon>Terrapene</taxon>
    </lineage>
</organism>
<evidence type="ECO:0000256" key="1">
    <source>
        <dbReference type="SAM" id="SignalP"/>
    </source>
</evidence>
<dbReference type="InterPro" id="IPR013815">
    <property type="entry name" value="ATP_grasp_subdomain_1"/>
</dbReference>
<dbReference type="Gene3D" id="3.30.1490.20">
    <property type="entry name" value="ATP-grasp fold, A domain"/>
    <property type="match status" value="1"/>
</dbReference>
<accession>A0A674HSM6</accession>
<evidence type="ECO:0000313" key="2">
    <source>
        <dbReference type="Ensembl" id="ENSTMTP00000000026.1"/>
    </source>
</evidence>
<feature type="chain" id="PRO_5047396355" evidence="1">
    <location>
        <begin position="19"/>
        <end position="123"/>
    </location>
</feature>
<keyword evidence="3" id="KW-1185">Reference proteome</keyword>
<dbReference type="Proteomes" id="UP000472274">
    <property type="component" value="Unplaced"/>
</dbReference>
<feature type="signal peptide" evidence="1">
    <location>
        <begin position="1"/>
        <end position="18"/>
    </location>
</feature>
<name>A0A674HSM6_9SAUR</name>
<dbReference type="AlphaFoldDB" id="A0A674HSM6"/>
<dbReference type="Ensembl" id="ENSTMTT00000000027.1">
    <property type="protein sequence ID" value="ENSTMTP00000000026.1"/>
    <property type="gene ID" value="ENSTMTG00000000016.1"/>
</dbReference>
<evidence type="ECO:0000313" key="3">
    <source>
        <dbReference type="Proteomes" id="UP000472274"/>
    </source>
</evidence>
<proteinExistence type="predicted"/>
<protein>
    <submittedName>
        <fullName evidence="2">Uncharacterized protein</fullName>
    </submittedName>
</protein>
<reference evidence="2" key="2">
    <citation type="submission" date="2025-09" db="UniProtKB">
        <authorList>
            <consortium name="Ensembl"/>
        </authorList>
    </citation>
    <scope>IDENTIFICATION</scope>
</reference>
<dbReference type="SUPFAM" id="SSF56059">
    <property type="entry name" value="Glutathione synthetase ATP-binding domain-like"/>
    <property type="match status" value="1"/>
</dbReference>
<reference evidence="2" key="1">
    <citation type="submission" date="2025-08" db="UniProtKB">
        <authorList>
            <consortium name="Ensembl"/>
        </authorList>
    </citation>
    <scope>IDENTIFICATION</scope>
</reference>
<keyword evidence="1" id="KW-0732">Signal</keyword>